<protein>
    <submittedName>
        <fullName evidence="1">Uncharacterized protein</fullName>
    </submittedName>
</protein>
<proteinExistence type="predicted"/>
<dbReference type="EMBL" id="CP144748">
    <property type="protein sequence ID" value="WVZ72264.1"/>
    <property type="molecule type" value="Genomic_DNA"/>
</dbReference>
<keyword evidence="2" id="KW-1185">Reference proteome</keyword>
<dbReference type="Proteomes" id="UP001341281">
    <property type="component" value="Chromosome 04"/>
</dbReference>
<organism evidence="1 2">
    <name type="scientific">Paspalum notatum var. saurae</name>
    <dbReference type="NCBI Taxonomy" id="547442"/>
    <lineage>
        <taxon>Eukaryota</taxon>
        <taxon>Viridiplantae</taxon>
        <taxon>Streptophyta</taxon>
        <taxon>Embryophyta</taxon>
        <taxon>Tracheophyta</taxon>
        <taxon>Spermatophyta</taxon>
        <taxon>Magnoliopsida</taxon>
        <taxon>Liliopsida</taxon>
        <taxon>Poales</taxon>
        <taxon>Poaceae</taxon>
        <taxon>PACMAD clade</taxon>
        <taxon>Panicoideae</taxon>
        <taxon>Andropogonodae</taxon>
        <taxon>Paspaleae</taxon>
        <taxon>Paspalinae</taxon>
        <taxon>Paspalum</taxon>
    </lineage>
</organism>
<reference evidence="1 2" key="1">
    <citation type="submission" date="2024-02" db="EMBL/GenBank/DDBJ databases">
        <title>High-quality chromosome-scale genome assembly of Pensacola bahiagrass (Paspalum notatum Flugge var. saurae).</title>
        <authorList>
            <person name="Vega J.M."/>
            <person name="Podio M."/>
            <person name="Orjuela J."/>
            <person name="Siena L.A."/>
            <person name="Pessino S.C."/>
            <person name="Combes M.C."/>
            <person name="Mariac C."/>
            <person name="Albertini E."/>
            <person name="Pupilli F."/>
            <person name="Ortiz J.P.A."/>
            <person name="Leblanc O."/>
        </authorList>
    </citation>
    <scope>NUCLEOTIDE SEQUENCE [LARGE SCALE GENOMIC DNA]</scope>
    <source>
        <strain evidence="1">R1</strain>
        <tissue evidence="1">Leaf</tissue>
    </source>
</reference>
<evidence type="ECO:0000313" key="1">
    <source>
        <dbReference type="EMBL" id="WVZ72264.1"/>
    </source>
</evidence>
<feature type="non-terminal residue" evidence="1">
    <location>
        <position position="1"/>
    </location>
</feature>
<sequence length="124" mass="13750">RSGQTRLQVATRKGLADPNPLTRVASPLLLWALPSRLFLSPSLPFPCTVAGERLGRRRRSAPAGTLLRGKQGTSGTFFLPQSQGCCRRIGRKDLSFIRKRRFLIANPNLDLLVVESSIFYEATL</sequence>
<accession>A0AAQ3TI49</accession>
<dbReference type="AlphaFoldDB" id="A0AAQ3TI49"/>
<name>A0AAQ3TI49_PASNO</name>
<evidence type="ECO:0000313" key="2">
    <source>
        <dbReference type="Proteomes" id="UP001341281"/>
    </source>
</evidence>
<gene>
    <name evidence="1" type="ORF">U9M48_020753</name>
</gene>